<evidence type="ECO:0000313" key="1">
    <source>
        <dbReference type="EMBL" id="EKF85282.1"/>
    </source>
</evidence>
<keyword evidence="2" id="KW-1185">Reference proteome</keyword>
<name>K2R240_METFP</name>
<dbReference type="PATRIC" id="fig|1204725.3.peg.1811"/>
<sequence>MNKKIIALIILVAVIVGGYASYYAYASMTLLPADLKVLKEELNATSSPGIPESEITQIENSANMVESYNALSMVSQNERNNIAEQMSGDNGNYTKMMNEFKNNFTMNHDIAMRYDVLLKGDVAQEIRLTYTNETLTLIDQIKSNIDKQAADIKNGDSTAYANDLREFAKLARQINTNEAQAHTHLQNIVNKLGG</sequence>
<protein>
    <submittedName>
        <fullName evidence="1">Uncharacterized protein</fullName>
    </submittedName>
</protein>
<reference evidence="1 2" key="1">
    <citation type="journal article" date="2012" name="J. Bacteriol.">
        <title>Draft genome sequence of Methanobacterium formicicum DSM 3637, an archaebacterium isolated from the methane producer amoeba Pelomyxa palustris.</title>
        <authorList>
            <person name="Gutierrez G."/>
        </authorList>
    </citation>
    <scope>NUCLEOTIDE SEQUENCE [LARGE SCALE GENOMIC DNA]</scope>
    <source>
        <strain evidence="2">DSM 3637 / PP1</strain>
    </source>
</reference>
<organism evidence="1 2">
    <name type="scientific">Methanobacterium formicicum (strain DSM 3637 / PP1)</name>
    <dbReference type="NCBI Taxonomy" id="1204725"/>
    <lineage>
        <taxon>Archaea</taxon>
        <taxon>Methanobacteriati</taxon>
        <taxon>Methanobacteriota</taxon>
        <taxon>Methanomada group</taxon>
        <taxon>Methanobacteria</taxon>
        <taxon>Methanobacteriales</taxon>
        <taxon>Methanobacteriaceae</taxon>
        <taxon>Methanobacterium</taxon>
    </lineage>
</organism>
<dbReference type="EMBL" id="AMPO01000008">
    <property type="protein sequence ID" value="EKF85282.1"/>
    <property type="molecule type" value="Genomic_DNA"/>
</dbReference>
<dbReference type="Proteomes" id="UP000007360">
    <property type="component" value="Unassembled WGS sequence"/>
</dbReference>
<dbReference type="AlphaFoldDB" id="K2R240"/>
<gene>
    <name evidence="1" type="ORF">A994_08996</name>
</gene>
<accession>K2R240</accession>
<dbReference type="RefSeq" id="WP_004031166.1">
    <property type="nucleotide sequence ID" value="NZ_AMPO01000008.1"/>
</dbReference>
<proteinExistence type="predicted"/>
<evidence type="ECO:0000313" key="2">
    <source>
        <dbReference type="Proteomes" id="UP000007360"/>
    </source>
</evidence>
<comment type="caution">
    <text evidence="1">The sequence shown here is derived from an EMBL/GenBank/DDBJ whole genome shotgun (WGS) entry which is preliminary data.</text>
</comment>